<accession>A0ABX9QMP1</accession>
<name>A0ABX9QMP1_9BACT</name>
<proteinExistence type="predicted"/>
<sequence length="101" mass="11268">MNCIAPDGSWGLWSHIGAAGVSASKHGEYLRMCRESPDESPLGCFTFQWWALTANGARLVPEGCDFRYRPSLLIPVDQETTMHRTRFIIEVLRLDNAEAAA</sequence>
<dbReference type="Proteomes" id="UP000278907">
    <property type="component" value="Unassembled WGS sequence"/>
</dbReference>
<organism evidence="1 2">
    <name type="scientific">Corallococcus praedator</name>
    <dbReference type="NCBI Taxonomy" id="2316724"/>
    <lineage>
        <taxon>Bacteria</taxon>
        <taxon>Pseudomonadati</taxon>
        <taxon>Myxococcota</taxon>
        <taxon>Myxococcia</taxon>
        <taxon>Myxococcales</taxon>
        <taxon>Cystobacterineae</taxon>
        <taxon>Myxococcaceae</taxon>
        <taxon>Corallococcus</taxon>
    </lineage>
</organism>
<reference evidence="1 2" key="1">
    <citation type="submission" date="2018-09" db="EMBL/GenBank/DDBJ databases">
        <authorList>
            <person name="Livingstone P.G."/>
            <person name="Whitworth D.E."/>
        </authorList>
    </citation>
    <scope>NUCLEOTIDE SEQUENCE [LARGE SCALE GENOMIC DNA]</scope>
    <source>
        <strain evidence="1 2">CA031B</strain>
    </source>
</reference>
<keyword evidence="2" id="KW-1185">Reference proteome</keyword>
<gene>
    <name evidence="1" type="ORF">D7Y13_08920</name>
</gene>
<dbReference type="EMBL" id="RAWI01000047">
    <property type="protein sequence ID" value="RKI12652.1"/>
    <property type="molecule type" value="Genomic_DNA"/>
</dbReference>
<comment type="caution">
    <text evidence="1">The sequence shown here is derived from an EMBL/GenBank/DDBJ whole genome shotgun (WGS) entry which is preliminary data.</text>
</comment>
<protein>
    <submittedName>
        <fullName evidence="1">Uncharacterized protein</fullName>
    </submittedName>
</protein>
<evidence type="ECO:0000313" key="1">
    <source>
        <dbReference type="EMBL" id="RKI12652.1"/>
    </source>
</evidence>
<evidence type="ECO:0000313" key="2">
    <source>
        <dbReference type="Proteomes" id="UP000278907"/>
    </source>
</evidence>